<dbReference type="EnsemblMetazoa" id="XM_022796168">
    <property type="protein sequence ID" value="XP_022651903"/>
    <property type="gene ID" value="LOC111246492"/>
</dbReference>
<dbReference type="InterPro" id="IPR015943">
    <property type="entry name" value="WD40/YVTN_repeat-like_dom_sf"/>
</dbReference>
<accession>A0A7M7JHY8</accession>
<dbReference type="Gene3D" id="2.130.10.10">
    <property type="entry name" value="YVTN repeat-like/Quinoprotein amine dehydrogenase"/>
    <property type="match status" value="1"/>
</dbReference>
<feature type="region of interest" description="Disordered" evidence="12">
    <location>
        <begin position="1"/>
        <end position="33"/>
    </location>
</feature>
<evidence type="ECO:0000256" key="6">
    <source>
        <dbReference type="ARBA" id="ARBA00022737"/>
    </source>
</evidence>
<keyword evidence="5 11" id="KW-0853">WD repeat</keyword>
<proteinExistence type="inferred from homology"/>
<keyword evidence="14" id="KW-1185">Reference proteome</keyword>
<evidence type="ECO:0000256" key="3">
    <source>
        <dbReference type="ARBA" id="ARBA00022448"/>
    </source>
</evidence>
<evidence type="ECO:0000256" key="2">
    <source>
        <dbReference type="ARBA" id="ARBA00004514"/>
    </source>
</evidence>
<evidence type="ECO:0000256" key="8">
    <source>
        <dbReference type="ARBA" id="ARBA00023140"/>
    </source>
</evidence>
<dbReference type="AlphaFoldDB" id="A0A7M7JHY8"/>
<dbReference type="PROSITE" id="PS50294">
    <property type="entry name" value="WD_REPEATS_REGION"/>
    <property type="match status" value="1"/>
</dbReference>
<evidence type="ECO:0000256" key="5">
    <source>
        <dbReference type="ARBA" id="ARBA00022574"/>
    </source>
</evidence>
<dbReference type="RefSeq" id="XP_022651906.1">
    <property type="nucleotide sequence ID" value="XM_022796171.1"/>
</dbReference>
<evidence type="ECO:0000256" key="9">
    <source>
        <dbReference type="ARBA" id="ARBA00024017"/>
    </source>
</evidence>
<dbReference type="EnsemblMetazoa" id="XM_022796171">
    <property type="protein sequence ID" value="XP_022651906"/>
    <property type="gene ID" value="LOC111246492"/>
</dbReference>
<dbReference type="EnsemblMetazoa" id="XM_022796170">
    <property type="protein sequence ID" value="XP_022651905"/>
    <property type="gene ID" value="LOC111246492"/>
</dbReference>
<organism evidence="13 14">
    <name type="scientific">Varroa destructor</name>
    <name type="common">Honeybee mite</name>
    <dbReference type="NCBI Taxonomy" id="109461"/>
    <lineage>
        <taxon>Eukaryota</taxon>
        <taxon>Metazoa</taxon>
        <taxon>Ecdysozoa</taxon>
        <taxon>Arthropoda</taxon>
        <taxon>Chelicerata</taxon>
        <taxon>Arachnida</taxon>
        <taxon>Acari</taxon>
        <taxon>Parasitiformes</taxon>
        <taxon>Mesostigmata</taxon>
        <taxon>Gamasina</taxon>
        <taxon>Dermanyssoidea</taxon>
        <taxon>Varroidae</taxon>
        <taxon>Varroa</taxon>
    </lineage>
</organism>
<comment type="similarity">
    <text evidence="9">Belongs to the WD repeat peroxin-7 family.</text>
</comment>
<dbReference type="GO" id="GO:0005829">
    <property type="term" value="C:cytosol"/>
    <property type="evidence" value="ECO:0007669"/>
    <property type="project" value="UniProtKB-SubCell"/>
</dbReference>
<dbReference type="OMA" id="FAVHWNL"/>
<dbReference type="Proteomes" id="UP000594260">
    <property type="component" value="Unplaced"/>
</dbReference>
<dbReference type="OrthoDB" id="273771at2759"/>
<sequence>MESVRSNMAGKNGERRTEMELTKSPMRSAPGVNASALPTPGWHGYSVKWSPFDPDFAICAASQNYGIQGQGALLVLRRPAGGNGPLSINHVMNYSDALFDLSFSESDPRVVCAAAADGHIVMFNSEHGAVLGSVKGHAKEVYSVEWNPTRTEHLIVSASWDGKVNLTDPQKLAVVRSFQAHRQLVYSAAWAPRSPGMLCSCSADGSVALWDIRNPDSQRPALVFRVSTTEVLNADWSKYDCNMLATGSIDSSVSLWDIRQPAGCRQKFFHKMAVRKETCKALIFLQVRFSPFFPHVLASVSYDFTTQIYNLAANRTELCLMNHSEFAYGLDWNSHRMGEIVDCGWDQLIVVSMMPDKVLHTLPGAI</sequence>
<feature type="repeat" description="WD" evidence="11">
    <location>
        <begin position="134"/>
        <end position="177"/>
    </location>
</feature>
<evidence type="ECO:0000256" key="4">
    <source>
        <dbReference type="ARBA" id="ARBA00022490"/>
    </source>
</evidence>
<evidence type="ECO:0000256" key="12">
    <source>
        <dbReference type="SAM" id="MobiDB-lite"/>
    </source>
</evidence>
<dbReference type="GO" id="GO:0016558">
    <property type="term" value="P:protein import into peroxisome matrix"/>
    <property type="evidence" value="ECO:0007669"/>
    <property type="project" value="InterPro"/>
</dbReference>
<dbReference type="SMART" id="SM00320">
    <property type="entry name" value="WD40"/>
    <property type="match status" value="5"/>
</dbReference>
<evidence type="ECO:0000256" key="7">
    <source>
        <dbReference type="ARBA" id="ARBA00022927"/>
    </source>
</evidence>
<evidence type="ECO:0000256" key="10">
    <source>
        <dbReference type="ARBA" id="ARBA00032565"/>
    </source>
</evidence>
<evidence type="ECO:0000313" key="14">
    <source>
        <dbReference type="Proteomes" id="UP000594260"/>
    </source>
</evidence>
<dbReference type="KEGG" id="vde:111246492"/>
<feature type="repeat" description="WD" evidence="11">
    <location>
        <begin position="178"/>
        <end position="220"/>
    </location>
</feature>
<dbReference type="RefSeq" id="XP_022651902.1">
    <property type="nucleotide sequence ID" value="XM_022796167.1"/>
</dbReference>
<dbReference type="EnsemblMetazoa" id="XM_022796167">
    <property type="protein sequence ID" value="XP_022651902"/>
    <property type="gene ID" value="LOC111246492"/>
</dbReference>
<protein>
    <recommendedName>
        <fullName evidence="10">Peroxin-7</fullName>
    </recommendedName>
</protein>
<dbReference type="InterPro" id="IPR019775">
    <property type="entry name" value="WD40_repeat_CS"/>
</dbReference>
<dbReference type="InterPro" id="IPR020472">
    <property type="entry name" value="WD40_PAC1"/>
</dbReference>
<dbReference type="GO" id="GO:0005053">
    <property type="term" value="F:peroxisome matrix targeting signal-2 binding"/>
    <property type="evidence" value="ECO:0007669"/>
    <property type="project" value="InterPro"/>
</dbReference>
<dbReference type="SUPFAM" id="SSF50978">
    <property type="entry name" value="WD40 repeat-like"/>
    <property type="match status" value="1"/>
</dbReference>
<evidence type="ECO:0000313" key="13">
    <source>
        <dbReference type="EnsemblMetazoa" id="XP_022651906"/>
    </source>
</evidence>
<evidence type="ECO:0000256" key="1">
    <source>
        <dbReference type="ARBA" id="ARBA00004253"/>
    </source>
</evidence>
<dbReference type="InterPro" id="IPR001680">
    <property type="entry name" value="WD40_rpt"/>
</dbReference>
<keyword evidence="7" id="KW-0653">Protein transport</keyword>
<feature type="compositionally biased region" description="Basic and acidic residues" evidence="12">
    <location>
        <begin position="12"/>
        <end position="21"/>
    </location>
</feature>
<feature type="repeat" description="WD" evidence="11">
    <location>
        <begin position="242"/>
        <end position="259"/>
    </location>
</feature>
<dbReference type="GeneID" id="111246492"/>
<keyword evidence="3" id="KW-0813">Transport</keyword>
<keyword evidence="8" id="KW-0576">Peroxisome</keyword>
<dbReference type="PANTHER" id="PTHR46027">
    <property type="entry name" value="PEROXISOMAL TARGETING SIGNAL 2 RECEPTOR"/>
    <property type="match status" value="1"/>
</dbReference>
<dbReference type="Pfam" id="PF00400">
    <property type="entry name" value="WD40"/>
    <property type="match status" value="3"/>
</dbReference>
<dbReference type="PROSITE" id="PS50082">
    <property type="entry name" value="WD_REPEATS_2"/>
    <property type="match status" value="3"/>
</dbReference>
<keyword evidence="4" id="KW-0963">Cytoplasm</keyword>
<comment type="subcellular location">
    <subcellularLocation>
        <location evidence="2">Cytoplasm</location>
        <location evidence="2">Cytosol</location>
    </subcellularLocation>
    <subcellularLocation>
        <location evidence="1">Peroxisome matrix</location>
    </subcellularLocation>
</comment>
<dbReference type="InParanoid" id="A0A7M7JHY8"/>
<dbReference type="PRINTS" id="PR00320">
    <property type="entry name" value="GPROTEINBRPT"/>
</dbReference>
<name>A0A7M7JHY8_VARDE</name>
<dbReference type="GO" id="GO:0005782">
    <property type="term" value="C:peroxisomal matrix"/>
    <property type="evidence" value="ECO:0007669"/>
    <property type="project" value="UniProtKB-SubCell"/>
</dbReference>
<dbReference type="InterPro" id="IPR044536">
    <property type="entry name" value="PEX7"/>
</dbReference>
<evidence type="ECO:0000256" key="11">
    <source>
        <dbReference type="PROSITE-ProRule" id="PRU00221"/>
    </source>
</evidence>
<dbReference type="RefSeq" id="XP_022651903.1">
    <property type="nucleotide sequence ID" value="XM_022796168.1"/>
</dbReference>
<keyword evidence="6" id="KW-0677">Repeat</keyword>
<dbReference type="PROSITE" id="PS00678">
    <property type="entry name" value="WD_REPEATS_1"/>
    <property type="match status" value="2"/>
</dbReference>
<reference evidence="13" key="1">
    <citation type="submission" date="2021-01" db="UniProtKB">
        <authorList>
            <consortium name="EnsemblMetazoa"/>
        </authorList>
    </citation>
    <scope>IDENTIFICATION</scope>
</reference>
<dbReference type="PANTHER" id="PTHR46027:SF1">
    <property type="entry name" value="PEROXISOMAL TARGETING SIGNAL 2 RECEPTOR"/>
    <property type="match status" value="1"/>
</dbReference>
<dbReference type="InterPro" id="IPR036322">
    <property type="entry name" value="WD40_repeat_dom_sf"/>
</dbReference>
<dbReference type="RefSeq" id="XP_022651905.1">
    <property type="nucleotide sequence ID" value="XM_022796170.1"/>
</dbReference>
<dbReference type="FunCoup" id="A0A7M7JHY8">
    <property type="interactions" value="87"/>
</dbReference>